<dbReference type="CDD" id="cd07398">
    <property type="entry name" value="MPP_YbbF-LpxH"/>
    <property type="match status" value="1"/>
</dbReference>
<dbReference type="OrthoDB" id="9802481at2"/>
<dbReference type="InterPro" id="IPR004843">
    <property type="entry name" value="Calcineurin-like_PHP"/>
</dbReference>
<dbReference type="AlphaFoldDB" id="A0A4Y1X158"/>
<keyword evidence="1" id="KW-1003">Cell membrane</keyword>
<dbReference type="Gene3D" id="3.60.21.10">
    <property type="match status" value="1"/>
</dbReference>
<keyword evidence="2" id="KW-0997">Cell inner membrane</keyword>
<dbReference type="GO" id="GO:0008758">
    <property type="term" value="F:UDP-2,3-diacylglucosamine hydrolase activity"/>
    <property type="evidence" value="ECO:0007669"/>
    <property type="project" value="TreeGrafter"/>
</dbReference>
<sequence length="256" mass="29263">MYYFASDIHLGAGDPETARRTERRFVAWLDAAGRDAEAIFLLGDIFDFWFEYRRVVPKGFVRTLGKLAELTDRGVRVVFFTGNHDMWVGDYLARECGVEIHTAPQEVTLAGQRLFLAHGDNMRIEGQPALRLLNTVFRSRTLRRLFAWGVHPDLAMKFGRWWSGKSRKRHNDADRRAAETGCGGGFDASLTEPLIDYARDYARTHAVDHFLFGHMHFARDYREGALHTVHLGCWEKNPSYAVLDDGGRLTLKTLES</sequence>
<keyword evidence="4 8" id="KW-0378">Hydrolase</keyword>
<protein>
    <submittedName>
        <fullName evidence="8">UDP-2,3-diacylglucosamine hydrolase</fullName>
    </submittedName>
</protein>
<dbReference type="GO" id="GO:0046872">
    <property type="term" value="F:metal ion binding"/>
    <property type="evidence" value="ECO:0007669"/>
    <property type="project" value="UniProtKB-KW"/>
</dbReference>
<evidence type="ECO:0000256" key="1">
    <source>
        <dbReference type="ARBA" id="ARBA00022475"/>
    </source>
</evidence>
<evidence type="ECO:0000256" key="2">
    <source>
        <dbReference type="ARBA" id="ARBA00022519"/>
    </source>
</evidence>
<keyword evidence="5" id="KW-0472">Membrane</keyword>
<evidence type="ECO:0000256" key="3">
    <source>
        <dbReference type="ARBA" id="ARBA00022723"/>
    </source>
</evidence>
<dbReference type="KEGG" id="ada:A5CPEGH6_16710"/>
<dbReference type="Pfam" id="PF00149">
    <property type="entry name" value="Metallophos"/>
    <property type="match status" value="1"/>
</dbReference>
<feature type="domain" description="Calcineurin-like phosphoesterase" evidence="7">
    <location>
        <begin position="4"/>
        <end position="216"/>
    </location>
</feature>
<dbReference type="GO" id="GO:0016020">
    <property type="term" value="C:membrane"/>
    <property type="evidence" value="ECO:0007669"/>
    <property type="project" value="GOC"/>
</dbReference>
<dbReference type="GeneID" id="98673658"/>
<evidence type="ECO:0000313" key="9">
    <source>
        <dbReference type="Proteomes" id="UP000319374"/>
    </source>
</evidence>
<dbReference type="Proteomes" id="UP000319374">
    <property type="component" value="Chromosome"/>
</dbReference>
<keyword evidence="9" id="KW-1185">Reference proteome</keyword>
<accession>A0A4Y1X158</accession>
<evidence type="ECO:0000313" key="8">
    <source>
        <dbReference type="EMBL" id="BBL07033.1"/>
    </source>
</evidence>
<keyword evidence="6" id="KW-0464">Manganese</keyword>
<dbReference type="InterPro" id="IPR029052">
    <property type="entry name" value="Metallo-depent_PP-like"/>
</dbReference>
<evidence type="ECO:0000256" key="5">
    <source>
        <dbReference type="ARBA" id="ARBA00023136"/>
    </source>
</evidence>
<dbReference type="EMBL" id="AP019736">
    <property type="protein sequence ID" value="BBL07033.1"/>
    <property type="molecule type" value="Genomic_DNA"/>
</dbReference>
<evidence type="ECO:0000256" key="6">
    <source>
        <dbReference type="ARBA" id="ARBA00023211"/>
    </source>
</evidence>
<name>A0A4Y1X158_9BACT</name>
<gene>
    <name evidence="8" type="ORF">A5CPEGH6_16710</name>
</gene>
<dbReference type="SUPFAM" id="SSF56300">
    <property type="entry name" value="Metallo-dependent phosphatases"/>
    <property type="match status" value="1"/>
</dbReference>
<dbReference type="RefSeq" id="WP_141429000.1">
    <property type="nucleotide sequence ID" value="NZ_AP019736.1"/>
</dbReference>
<keyword evidence="3" id="KW-0479">Metal-binding</keyword>
<dbReference type="PANTHER" id="PTHR34990:SF1">
    <property type="entry name" value="UDP-2,3-DIACYLGLUCOSAMINE HYDROLASE"/>
    <property type="match status" value="1"/>
</dbReference>
<dbReference type="GO" id="GO:0009245">
    <property type="term" value="P:lipid A biosynthetic process"/>
    <property type="evidence" value="ECO:0007669"/>
    <property type="project" value="TreeGrafter"/>
</dbReference>
<dbReference type="InterPro" id="IPR043461">
    <property type="entry name" value="LpxH-like"/>
</dbReference>
<dbReference type="PANTHER" id="PTHR34990">
    <property type="entry name" value="UDP-2,3-DIACYLGLUCOSAMINE HYDROLASE-RELATED"/>
    <property type="match status" value="1"/>
</dbReference>
<evidence type="ECO:0000259" key="7">
    <source>
        <dbReference type="Pfam" id="PF00149"/>
    </source>
</evidence>
<reference evidence="9" key="1">
    <citation type="submission" date="2019-06" db="EMBL/GenBank/DDBJ databases">
        <title>Alistipes onderdonkii subsp. vulgaris subsp. nov., Alistipes dispar sp. nov. and Alistipes communis sp. nov., isolated from human faeces, and creation of Alistipes onderdonkii subsp. onderdonkii subsp. nov.</title>
        <authorList>
            <person name="Sakamoto M."/>
            <person name="Ikeyama N."/>
            <person name="Ogata Y."/>
            <person name="Suda W."/>
            <person name="Iino T."/>
            <person name="Hattori M."/>
            <person name="Ohkuma M."/>
        </authorList>
    </citation>
    <scope>NUCLEOTIDE SEQUENCE [LARGE SCALE GENOMIC DNA]</scope>
    <source>
        <strain evidence="9">5CPEGH6</strain>
    </source>
</reference>
<organism evidence="8 9">
    <name type="scientific">Alistipes dispar</name>
    <dbReference type="NCBI Taxonomy" id="2585119"/>
    <lineage>
        <taxon>Bacteria</taxon>
        <taxon>Pseudomonadati</taxon>
        <taxon>Bacteroidota</taxon>
        <taxon>Bacteroidia</taxon>
        <taxon>Bacteroidales</taxon>
        <taxon>Rikenellaceae</taxon>
        <taxon>Alistipes</taxon>
    </lineage>
</organism>
<evidence type="ECO:0000256" key="4">
    <source>
        <dbReference type="ARBA" id="ARBA00022801"/>
    </source>
</evidence>
<proteinExistence type="predicted"/>